<protein>
    <submittedName>
        <fullName evidence="1">Uncharacterized protein</fullName>
    </submittedName>
</protein>
<organism evidence="1 2">
    <name type="scientific">Opisthorchis viverrini</name>
    <name type="common">Southeast Asian liver fluke</name>
    <dbReference type="NCBI Taxonomy" id="6198"/>
    <lineage>
        <taxon>Eukaryota</taxon>
        <taxon>Metazoa</taxon>
        <taxon>Spiralia</taxon>
        <taxon>Lophotrochozoa</taxon>
        <taxon>Platyhelminthes</taxon>
        <taxon>Trematoda</taxon>
        <taxon>Digenea</taxon>
        <taxon>Opisthorchiida</taxon>
        <taxon>Opisthorchiata</taxon>
        <taxon>Opisthorchiidae</taxon>
        <taxon>Opisthorchis</taxon>
    </lineage>
</organism>
<dbReference type="Proteomes" id="UP000054324">
    <property type="component" value="Unassembled WGS sequence"/>
</dbReference>
<dbReference type="CTD" id="20315197"/>
<sequence length="194" mass="21616">MGHPCSALSVALMQDFDGYTTHIVDSYVFDDEKKAVRSFPSKPERILYYVLVGKRLDFLYAIVVRPLIICPRNTRLNEDPIVIATAGAVASTMLRRYTVASYLEDLRCALGGLVQTPPTYCFILSPFHRKPTTHIVDYSDGKTGDTVMNKLIVYVNGIWKKSLSPQPFGDGDVRTSLEDFEDVAEAAGLDADWS</sequence>
<dbReference type="RefSeq" id="XP_009163188.1">
    <property type="nucleotide sequence ID" value="XM_009164924.1"/>
</dbReference>
<proteinExistence type="predicted"/>
<dbReference type="GeneID" id="20315197"/>
<dbReference type="EMBL" id="KL596628">
    <property type="protein sequence ID" value="KER33119.1"/>
    <property type="molecule type" value="Genomic_DNA"/>
</dbReference>
<dbReference type="AlphaFoldDB" id="A0A075AJC0"/>
<keyword evidence="2" id="KW-1185">Reference proteome</keyword>
<gene>
    <name evidence="1" type="ORF">T265_01009</name>
</gene>
<evidence type="ECO:0000313" key="2">
    <source>
        <dbReference type="Proteomes" id="UP000054324"/>
    </source>
</evidence>
<name>A0A075AJC0_OPIVI</name>
<dbReference type="KEGG" id="ovi:T265_01009"/>
<accession>A0A075AJC0</accession>
<evidence type="ECO:0000313" key="1">
    <source>
        <dbReference type="EMBL" id="KER33119.1"/>
    </source>
</evidence>
<reference evidence="1 2" key="1">
    <citation type="submission" date="2013-11" db="EMBL/GenBank/DDBJ databases">
        <title>Opisthorchis viverrini - life in the bile duct.</title>
        <authorList>
            <person name="Young N.D."/>
            <person name="Nagarajan N."/>
            <person name="Lin S.J."/>
            <person name="Korhonen P.K."/>
            <person name="Jex A.R."/>
            <person name="Hall R.S."/>
            <person name="Safavi-Hemami H."/>
            <person name="Kaewkong W."/>
            <person name="Bertrand D."/>
            <person name="Gao S."/>
            <person name="Seet Q."/>
            <person name="Wongkham S."/>
            <person name="Teh B.T."/>
            <person name="Wongkham C."/>
            <person name="Intapan P.M."/>
            <person name="Maleewong W."/>
            <person name="Yang X."/>
            <person name="Hu M."/>
            <person name="Wang Z."/>
            <person name="Hofmann A."/>
            <person name="Sternberg P.W."/>
            <person name="Tan P."/>
            <person name="Wang J."/>
            <person name="Gasser R.B."/>
        </authorList>
    </citation>
    <scope>NUCLEOTIDE SEQUENCE [LARGE SCALE GENOMIC DNA]</scope>
</reference>